<proteinExistence type="predicted"/>
<dbReference type="KEGG" id="qsa:O6P43_015858"/>
<evidence type="ECO:0000313" key="2">
    <source>
        <dbReference type="EMBL" id="KAJ7966380.1"/>
    </source>
</evidence>
<reference evidence="2" key="1">
    <citation type="journal article" date="2023" name="Science">
        <title>Elucidation of the pathway for biosynthesis of saponin adjuvants from the soapbark tree.</title>
        <authorList>
            <person name="Reed J."/>
            <person name="Orme A."/>
            <person name="El-Demerdash A."/>
            <person name="Owen C."/>
            <person name="Martin L.B.B."/>
            <person name="Misra R.C."/>
            <person name="Kikuchi S."/>
            <person name="Rejzek M."/>
            <person name="Martin A.C."/>
            <person name="Harkess A."/>
            <person name="Leebens-Mack J."/>
            <person name="Louveau T."/>
            <person name="Stephenson M.J."/>
            <person name="Osbourn A."/>
        </authorList>
    </citation>
    <scope>NUCLEOTIDE SEQUENCE</scope>
    <source>
        <strain evidence="2">S10</strain>
    </source>
</reference>
<feature type="region of interest" description="Disordered" evidence="1">
    <location>
        <begin position="28"/>
        <end position="100"/>
    </location>
</feature>
<evidence type="ECO:0000256" key="1">
    <source>
        <dbReference type="SAM" id="MobiDB-lite"/>
    </source>
</evidence>
<dbReference type="Proteomes" id="UP001163823">
    <property type="component" value="Chromosome 6"/>
</dbReference>
<keyword evidence="3" id="KW-1185">Reference proteome</keyword>
<name>A0AAD7LXX7_QUISA</name>
<comment type="caution">
    <text evidence="2">The sequence shown here is derived from an EMBL/GenBank/DDBJ whole genome shotgun (WGS) entry which is preliminary data.</text>
</comment>
<organism evidence="2 3">
    <name type="scientific">Quillaja saponaria</name>
    <name type="common">Soap bark tree</name>
    <dbReference type="NCBI Taxonomy" id="32244"/>
    <lineage>
        <taxon>Eukaryota</taxon>
        <taxon>Viridiplantae</taxon>
        <taxon>Streptophyta</taxon>
        <taxon>Embryophyta</taxon>
        <taxon>Tracheophyta</taxon>
        <taxon>Spermatophyta</taxon>
        <taxon>Magnoliopsida</taxon>
        <taxon>eudicotyledons</taxon>
        <taxon>Gunneridae</taxon>
        <taxon>Pentapetalae</taxon>
        <taxon>rosids</taxon>
        <taxon>fabids</taxon>
        <taxon>Fabales</taxon>
        <taxon>Quillajaceae</taxon>
        <taxon>Quillaja</taxon>
    </lineage>
</organism>
<sequence length="100" mass="11111">MAFVPHHDPYDTPFNQNILNFANDQKPTITDLTQQGPFLYSPPLPPINETMPSDDDPFSDPMVHDAFNITNGGANNQAGPSNVHAENSHRGENNFGSEFW</sequence>
<dbReference type="AlphaFoldDB" id="A0AAD7LXX7"/>
<evidence type="ECO:0000313" key="3">
    <source>
        <dbReference type="Proteomes" id="UP001163823"/>
    </source>
</evidence>
<gene>
    <name evidence="2" type="ORF">O6P43_015858</name>
</gene>
<dbReference type="EMBL" id="JARAOO010000006">
    <property type="protein sequence ID" value="KAJ7966380.1"/>
    <property type="molecule type" value="Genomic_DNA"/>
</dbReference>
<feature type="compositionally biased region" description="Polar residues" evidence="1">
    <location>
        <begin position="68"/>
        <end position="80"/>
    </location>
</feature>
<accession>A0AAD7LXX7</accession>
<protein>
    <submittedName>
        <fullName evidence="2">RWP-RK domain containing protein</fullName>
    </submittedName>
</protein>